<keyword evidence="6" id="KW-1185">Reference proteome</keyword>
<comment type="caution">
    <text evidence="5">The sequence shown here is derived from an EMBL/GenBank/DDBJ whole genome shotgun (WGS) entry which is preliminary data.</text>
</comment>
<feature type="compositionally biased region" description="Low complexity" evidence="3">
    <location>
        <begin position="146"/>
        <end position="169"/>
    </location>
</feature>
<dbReference type="InterPro" id="IPR011993">
    <property type="entry name" value="PH-like_dom_sf"/>
</dbReference>
<dbReference type="InterPro" id="IPR045255">
    <property type="entry name" value="RanBP1-like"/>
</dbReference>
<dbReference type="GO" id="GO:0005634">
    <property type="term" value="C:nucleus"/>
    <property type="evidence" value="ECO:0007669"/>
    <property type="project" value="UniProtKB-SubCell"/>
</dbReference>
<dbReference type="Proteomes" id="UP000789739">
    <property type="component" value="Unassembled WGS sequence"/>
</dbReference>
<dbReference type="PANTHER" id="PTHR23138">
    <property type="entry name" value="RAN BINDING PROTEIN"/>
    <property type="match status" value="1"/>
</dbReference>
<comment type="subcellular location">
    <subcellularLocation>
        <location evidence="1">Nucleus</location>
    </subcellularLocation>
</comment>
<dbReference type="PANTHER" id="PTHR23138:SF142">
    <property type="entry name" value="RAN-BINDING PROTEIN 3B-RELATED"/>
    <property type="match status" value="1"/>
</dbReference>
<dbReference type="InterPro" id="IPR000156">
    <property type="entry name" value="Ran_bind_dom"/>
</dbReference>
<evidence type="ECO:0000313" key="6">
    <source>
        <dbReference type="Proteomes" id="UP000789739"/>
    </source>
</evidence>
<gene>
    <name evidence="5" type="ORF">PBRASI_LOCUS5822</name>
</gene>
<evidence type="ECO:0000256" key="1">
    <source>
        <dbReference type="ARBA" id="ARBA00004123"/>
    </source>
</evidence>
<reference evidence="5" key="1">
    <citation type="submission" date="2021-06" db="EMBL/GenBank/DDBJ databases">
        <authorList>
            <person name="Kallberg Y."/>
            <person name="Tangrot J."/>
            <person name="Rosling A."/>
        </authorList>
    </citation>
    <scope>NUCLEOTIDE SEQUENCE</scope>
    <source>
        <strain evidence="5">BR232B</strain>
    </source>
</reference>
<accession>A0A9N9BIZ4</accession>
<dbReference type="OrthoDB" id="185618at2759"/>
<dbReference type="EMBL" id="CAJVPI010000715">
    <property type="protein sequence ID" value="CAG8565577.1"/>
    <property type="molecule type" value="Genomic_DNA"/>
</dbReference>
<feature type="compositionally biased region" description="Polar residues" evidence="3">
    <location>
        <begin position="112"/>
        <end position="140"/>
    </location>
</feature>
<dbReference type="SUPFAM" id="SSF50729">
    <property type="entry name" value="PH domain-like"/>
    <property type="match status" value="1"/>
</dbReference>
<dbReference type="SMART" id="SM00160">
    <property type="entry name" value="RanBD"/>
    <property type="match status" value="1"/>
</dbReference>
<feature type="compositionally biased region" description="Polar residues" evidence="3">
    <location>
        <begin position="43"/>
        <end position="74"/>
    </location>
</feature>
<keyword evidence="2" id="KW-0539">Nucleus</keyword>
<feature type="compositionally biased region" description="Basic and acidic residues" evidence="3">
    <location>
        <begin position="26"/>
        <end position="42"/>
    </location>
</feature>
<protein>
    <submittedName>
        <fullName evidence="5">813_t:CDS:1</fullName>
    </submittedName>
</protein>
<evidence type="ECO:0000259" key="4">
    <source>
        <dbReference type="PROSITE" id="PS50196"/>
    </source>
</evidence>
<feature type="compositionally biased region" description="Polar residues" evidence="3">
    <location>
        <begin position="216"/>
        <end position="225"/>
    </location>
</feature>
<sequence>MGGEQDNVKDSLPAKVEDDADNETTIETKEANVTKQFQKLEVKQSSAKPNEEPTSSPLEQINNSSPTVSQSSEQVADKTSAFIPPSLKSMRGASVFGSGVKFSPAVTNLTRSLTATDLDSVSSTPSKTNIFDVSSKSNVAGKSWLSNDSSRPSSPSSQLSTSPTISPTTAKKRTASEFNEGEESSDDQDGGEQDEGSSLRQSQEIEPPTKLFRTDTALTEPSATLLTGEENEKTIVKTPAKLFWLDNSDWKERGKGPFKLNRKLDNPSSIRLLMWTEGTLRNILNVPLFPDMSISIESKFVRIGAIEEGKPVQLAIKFESVATATEIKEKIMECIEGLKTG</sequence>
<feature type="region of interest" description="Disordered" evidence="3">
    <location>
        <begin position="112"/>
        <end position="231"/>
    </location>
</feature>
<evidence type="ECO:0000313" key="5">
    <source>
        <dbReference type="EMBL" id="CAG8565577.1"/>
    </source>
</evidence>
<dbReference type="PROSITE" id="PS50196">
    <property type="entry name" value="RANBD1"/>
    <property type="match status" value="1"/>
</dbReference>
<dbReference type="AlphaFoldDB" id="A0A9N9BIZ4"/>
<dbReference type="Gene3D" id="2.30.29.30">
    <property type="entry name" value="Pleckstrin-homology domain (PH domain)/Phosphotyrosine-binding domain (PTB)"/>
    <property type="match status" value="1"/>
</dbReference>
<proteinExistence type="predicted"/>
<dbReference type="Pfam" id="PF00638">
    <property type="entry name" value="Ran_BP1"/>
    <property type="match status" value="1"/>
</dbReference>
<feature type="compositionally biased region" description="Acidic residues" evidence="3">
    <location>
        <begin position="179"/>
        <end position="195"/>
    </location>
</feature>
<feature type="region of interest" description="Disordered" evidence="3">
    <location>
        <begin position="1"/>
        <end position="99"/>
    </location>
</feature>
<feature type="domain" description="RanBD1" evidence="4">
    <location>
        <begin position="204"/>
        <end position="340"/>
    </location>
</feature>
<name>A0A9N9BIZ4_9GLOM</name>
<evidence type="ECO:0000256" key="2">
    <source>
        <dbReference type="ARBA" id="ARBA00023242"/>
    </source>
</evidence>
<organism evidence="5 6">
    <name type="scientific">Paraglomus brasilianum</name>
    <dbReference type="NCBI Taxonomy" id="144538"/>
    <lineage>
        <taxon>Eukaryota</taxon>
        <taxon>Fungi</taxon>
        <taxon>Fungi incertae sedis</taxon>
        <taxon>Mucoromycota</taxon>
        <taxon>Glomeromycotina</taxon>
        <taxon>Glomeromycetes</taxon>
        <taxon>Paraglomerales</taxon>
        <taxon>Paraglomeraceae</taxon>
        <taxon>Paraglomus</taxon>
    </lineage>
</organism>
<evidence type="ECO:0000256" key="3">
    <source>
        <dbReference type="SAM" id="MobiDB-lite"/>
    </source>
</evidence>